<feature type="transmembrane region" description="Helical" evidence="6">
    <location>
        <begin position="686"/>
        <end position="704"/>
    </location>
</feature>
<keyword evidence="6" id="KW-0812">Transmembrane</keyword>
<dbReference type="Proteomes" id="UP001596067">
    <property type="component" value="Unassembled WGS sequence"/>
</dbReference>
<feature type="region of interest" description="Disordered" evidence="5">
    <location>
        <begin position="71"/>
        <end position="98"/>
    </location>
</feature>
<evidence type="ECO:0000259" key="8">
    <source>
        <dbReference type="PROSITE" id="PS50847"/>
    </source>
</evidence>
<sequence length="710" mass="72318">MSVTARSRRSRSTVLTAATLGVLLATGAVVSAPAAFAAEVPPAATAPATTAPSAPAAPVAKAAPAAPAAKAADEAGKAADEAGKPQLTVNPPASIGHGGQAVEFTETITNPGTAEASFALKLDASAPGARGTGRISIEYRAADGSWKPVALAFASPHFTGEITGVTVAAGATKTVQLRIAAPLYNDWGNWDSPVTLSSAVLDPAAKTVLAESTKEFTAKALTVQTKNAPTGMVAGGAPAEFDITFTNASASRYTDVDKVVEADGRSTLQVQKADGSWENITGEPSRQPGSKQVTYHLTEDKTLAPGGSDTRHVRLAFAADAPLGKAYINPLAVQHIPGYMDAARGPQYVEINLTAAPVAGKPELTVKEPSSIGYGGAPVEFTETVNNPTGTAVPFTLKLKASNVHARVRDAFSIEYRDTDGTWKPVELTYSQSAWAFDFSGKITGLDVAANTTKTVQLRLAAVGNNDAGGYNQPVKLYSAVVDPAESTVFAETTKDVTVKSLAVQLKNAPTTAVAGGAPAEFDITVNNPSASSFAKVATLLYADAHSTLQVQKADGTWENVTATPSRQSGGPVSYRVGNDDLAANAGTTKHVRLAFTAEAKLGKTFINPVAAINEGTTHATTAGPQGSQIELTSAPEATGTTGTTGNGTTGTVRNAGFTTSTTGGTTSAAVGGELAHTGSDGMEKAAMGAGALLLAGIGALFASRRRRSA</sequence>
<proteinExistence type="predicted"/>
<feature type="region of interest" description="Disordered" evidence="5">
    <location>
        <begin position="636"/>
        <end position="665"/>
    </location>
</feature>
<organism evidence="9 10">
    <name type="scientific">Kitasatospora aburaviensis</name>
    <dbReference type="NCBI Taxonomy" id="67265"/>
    <lineage>
        <taxon>Bacteria</taxon>
        <taxon>Bacillati</taxon>
        <taxon>Actinomycetota</taxon>
        <taxon>Actinomycetes</taxon>
        <taxon>Kitasatosporales</taxon>
        <taxon>Streptomycetaceae</taxon>
        <taxon>Kitasatospora</taxon>
    </lineage>
</organism>
<dbReference type="NCBIfam" id="TIGR01167">
    <property type="entry name" value="LPXTG_anchor"/>
    <property type="match status" value="1"/>
</dbReference>
<dbReference type="InterPro" id="IPR019931">
    <property type="entry name" value="LPXTG_anchor"/>
</dbReference>
<accession>A0ABW1EU18</accession>
<feature type="compositionally biased region" description="Low complexity" evidence="5">
    <location>
        <begin position="650"/>
        <end position="665"/>
    </location>
</feature>
<evidence type="ECO:0000256" key="4">
    <source>
        <dbReference type="ARBA" id="ARBA00023088"/>
    </source>
</evidence>
<keyword evidence="4" id="KW-0572">Peptidoglycan-anchor</keyword>
<dbReference type="InterPro" id="IPR006311">
    <property type="entry name" value="TAT_signal"/>
</dbReference>
<keyword evidence="3 7" id="KW-0732">Signal</keyword>
<evidence type="ECO:0000256" key="7">
    <source>
        <dbReference type="SAM" id="SignalP"/>
    </source>
</evidence>
<dbReference type="EMBL" id="JBHSOD010000009">
    <property type="protein sequence ID" value="MFC5885296.1"/>
    <property type="molecule type" value="Genomic_DNA"/>
</dbReference>
<keyword evidence="6" id="KW-1133">Transmembrane helix</keyword>
<comment type="caution">
    <text evidence="9">The sequence shown here is derived from an EMBL/GenBank/DDBJ whole genome shotgun (WGS) entry which is preliminary data.</text>
</comment>
<evidence type="ECO:0000256" key="3">
    <source>
        <dbReference type="ARBA" id="ARBA00022729"/>
    </source>
</evidence>
<dbReference type="RefSeq" id="WP_313764284.1">
    <property type="nucleotide sequence ID" value="NZ_BAAAVH010000121.1"/>
</dbReference>
<evidence type="ECO:0000256" key="6">
    <source>
        <dbReference type="SAM" id="Phobius"/>
    </source>
</evidence>
<feature type="domain" description="Gram-positive cocci surface proteins LPxTG" evidence="8">
    <location>
        <begin position="675"/>
        <end position="710"/>
    </location>
</feature>
<feature type="signal peptide" evidence="7">
    <location>
        <begin position="1"/>
        <end position="37"/>
    </location>
</feature>
<evidence type="ECO:0000313" key="9">
    <source>
        <dbReference type="EMBL" id="MFC5885296.1"/>
    </source>
</evidence>
<name>A0ABW1EU18_9ACTN</name>
<keyword evidence="6" id="KW-0472">Membrane</keyword>
<gene>
    <name evidence="9" type="ORF">ACFP0N_09955</name>
</gene>
<dbReference type="PROSITE" id="PS50847">
    <property type="entry name" value="GRAM_POS_ANCHORING"/>
    <property type="match status" value="1"/>
</dbReference>
<evidence type="ECO:0000256" key="2">
    <source>
        <dbReference type="ARBA" id="ARBA00022525"/>
    </source>
</evidence>
<keyword evidence="2" id="KW-0964">Secreted</keyword>
<dbReference type="PROSITE" id="PS51318">
    <property type="entry name" value="TAT"/>
    <property type="match status" value="1"/>
</dbReference>
<feature type="chain" id="PRO_5047225795" evidence="7">
    <location>
        <begin position="38"/>
        <end position="710"/>
    </location>
</feature>
<evidence type="ECO:0000256" key="5">
    <source>
        <dbReference type="SAM" id="MobiDB-lite"/>
    </source>
</evidence>
<protein>
    <submittedName>
        <fullName evidence="9">LPXTG cell wall anchor domain-containing protein</fullName>
    </submittedName>
</protein>
<evidence type="ECO:0000313" key="10">
    <source>
        <dbReference type="Proteomes" id="UP001596067"/>
    </source>
</evidence>
<evidence type="ECO:0000256" key="1">
    <source>
        <dbReference type="ARBA" id="ARBA00022512"/>
    </source>
</evidence>
<reference evidence="10" key="1">
    <citation type="journal article" date="2019" name="Int. J. Syst. Evol. Microbiol.">
        <title>The Global Catalogue of Microorganisms (GCM) 10K type strain sequencing project: providing services to taxonomists for standard genome sequencing and annotation.</title>
        <authorList>
            <consortium name="The Broad Institute Genomics Platform"/>
            <consortium name="The Broad Institute Genome Sequencing Center for Infectious Disease"/>
            <person name="Wu L."/>
            <person name="Ma J."/>
        </authorList>
    </citation>
    <scope>NUCLEOTIDE SEQUENCE [LARGE SCALE GENOMIC DNA]</scope>
    <source>
        <strain evidence="10">CGMCC 4.1469</strain>
    </source>
</reference>
<keyword evidence="1" id="KW-0134">Cell wall</keyword>
<keyword evidence="10" id="KW-1185">Reference proteome</keyword>
<feature type="compositionally biased region" description="Basic and acidic residues" evidence="5">
    <location>
        <begin position="71"/>
        <end position="83"/>
    </location>
</feature>